<name>A0A502BL30_9HYPH</name>
<dbReference type="PANTHER" id="PTHR10073">
    <property type="entry name" value="DNA MISMATCH REPAIR PROTEIN MLH, PMS, MUTL"/>
    <property type="match status" value="1"/>
</dbReference>
<dbReference type="InterPro" id="IPR038973">
    <property type="entry name" value="MutL/Mlh/Pms-like"/>
</dbReference>
<evidence type="ECO:0000259" key="7">
    <source>
        <dbReference type="SMART" id="SM00853"/>
    </source>
</evidence>
<reference evidence="9 10" key="1">
    <citation type="journal article" date="2003" name="Int. J. Syst. Evol. Microbiol.">
        <title>Towards a standardized format for the description of a novel species (of an established genus): Ochrobactrum gallinifaecis sp. nov.</title>
        <authorList>
            <person name="Kampfer P."/>
            <person name="Buczolits S."/>
            <person name="Albrecht A."/>
            <person name="Busse H.J."/>
            <person name="Stackebrandt E."/>
        </authorList>
    </citation>
    <scope>NUCLEOTIDE SEQUENCE [LARGE SCALE GENOMIC DNA]</scope>
    <source>
        <strain evidence="9 10">ISO 196</strain>
    </source>
</reference>
<keyword evidence="3 5" id="KW-0227">DNA damage</keyword>
<dbReference type="HAMAP" id="MF_00149">
    <property type="entry name" value="DNA_mis_repair"/>
    <property type="match status" value="1"/>
</dbReference>
<dbReference type="CDD" id="cd03482">
    <property type="entry name" value="MutL_Trans_MutL"/>
    <property type="match status" value="1"/>
</dbReference>
<evidence type="ECO:0000256" key="2">
    <source>
        <dbReference type="ARBA" id="ARBA00021975"/>
    </source>
</evidence>
<dbReference type="GO" id="GO:0140664">
    <property type="term" value="F:ATP-dependent DNA damage sensor activity"/>
    <property type="evidence" value="ECO:0007669"/>
    <property type="project" value="InterPro"/>
</dbReference>
<dbReference type="RefSeq" id="WP_140905646.1">
    <property type="nucleotide sequence ID" value="NZ_JBHTMD010000022.1"/>
</dbReference>
<dbReference type="GO" id="GO:0032300">
    <property type="term" value="C:mismatch repair complex"/>
    <property type="evidence" value="ECO:0007669"/>
    <property type="project" value="InterPro"/>
</dbReference>
<feature type="compositionally biased region" description="Polar residues" evidence="6">
    <location>
        <begin position="356"/>
        <end position="380"/>
    </location>
</feature>
<dbReference type="Proteomes" id="UP000315388">
    <property type="component" value="Unassembled WGS sequence"/>
</dbReference>
<keyword evidence="9" id="KW-0378">Hydrolase</keyword>
<dbReference type="Pfam" id="PF13589">
    <property type="entry name" value="HATPase_c_3"/>
    <property type="match status" value="1"/>
</dbReference>
<evidence type="ECO:0000256" key="1">
    <source>
        <dbReference type="ARBA" id="ARBA00006082"/>
    </source>
</evidence>
<dbReference type="AlphaFoldDB" id="A0A502BL30"/>
<dbReference type="GO" id="GO:0005524">
    <property type="term" value="F:ATP binding"/>
    <property type="evidence" value="ECO:0007669"/>
    <property type="project" value="InterPro"/>
</dbReference>
<dbReference type="InterPro" id="IPR036890">
    <property type="entry name" value="HATPase_C_sf"/>
</dbReference>
<dbReference type="Pfam" id="PF08676">
    <property type="entry name" value="MutL_C"/>
    <property type="match status" value="1"/>
</dbReference>
<comment type="similarity">
    <text evidence="1 5">Belongs to the DNA mismatch repair MutL/HexB family.</text>
</comment>
<dbReference type="InterPro" id="IPR014721">
    <property type="entry name" value="Ribsml_uS5_D2-typ_fold_subgr"/>
</dbReference>
<dbReference type="InterPro" id="IPR042121">
    <property type="entry name" value="MutL_C_regsub"/>
</dbReference>
<dbReference type="GO" id="GO:0006298">
    <property type="term" value="P:mismatch repair"/>
    <property type="evidence" value="ECO:0007669"/>
    <property type="project" value="UniProtKB-UniRule"/>
</dbReference>
<keyword evidence="9" id="KW-0540">Nuclease</keyword>
<dbReference type="GO" id="GO:0004519">
    <property type="term" value="F:endonuclease activity"/>
    <property type="evidence" value="ECO:0007669"/>
    <property type="project" value="UniProtKB-KW"/>
</dbReference>
<dbReference type="PANTHER" id="PTHR10073:SF12">
    <property type="entry name" value="DNA MISMATCH REPAIR PROTEIN MLH1"/>
    <property type="match status" value="1"/>
</dbReference>
<dbReference type="OrthoDB" id="9763467at2"/>
<protein>
    <recommendedName>
        <fullName evidence="2 5">DNA mismatch repair protein MutL</fullName>
    </recommendedName>
</protein>
<dbReference type="PROSITE" id="PS00058">
    <property type="entry name" value="DNA_MISMATCH_REPAIR_1"/>
    <property type="match status" value="1"/>
</dbReference>
<evidence type="ECO:0000313" key="10">
    <source>
        <dbReference type="Proteomes" id="UP000315388"/>
    </source>
</evidence>
<evidence type="ECO:0000313" key="9">
    <source>
        <dbReference type="EMBL" id="TPF74660.1"/>
    </source>
</evidence>
<dbReference type="Gene3D" id="3.30.1370.100">
    <property type="entry name" value="MutL, C-terminal domain, regulatory subdomain"/>
    <property type="match status" value="1"/>
</dbReference>
<dbReference type="InterPro" id="IPR013507">
    <property type="entry name" value="DNA_mismatch_S5_2-like"/>
</dbReference>
<dbReference type="SMART" id="SM00853">
    <property type="entry name" value="MutL_C"/>
    <property type="match status" value="1"/>
</dbReference>
<dbReference type="CDD" id="cd16926">
    <property type="entry name" value="HATPase_MutL-MLH-PMS-like"/>
    <property type="match status" value="1"/>
</dbReference>
<dbReference type="InterPro" id="IPR014790">
    <property type="entry name" value="MutL_C"/>
</dbReference>
<dbReference type="SMART" id="SM01340">
    <property type="entry name" value="DNA_mis_repair"/>
    <property type="match status" value="1"/>
</dbReference>
<dbReference type="Gene3D" id="3.30.565.10">
    <property type="entry name" value="Histidine kinase-like ATPase, C-terminal domain"/>
    <property type="match status" value="1"/>
</dbReference>
<gene>
    <name evidence="5 9" type="primary">mutL</name>
    <name evidence="9" type="ORF">FHY56_13080</name>
</gene>
<keyword evidence="10" id="KW-1185">Reference proteome</keyword>
<dbReference type="Gene3D" id="3.30.1540.20">
    <property type="entry name" value="MutL, C-terminal domain, dimerisation subdomain"/>
    <property type="match status" value="1"/>
</dbReference>
<dbReference type="InterPro" id="IPR002099">
    <property type="entry name" value="MutL/Mlh/PMS"/>
</dbReference>
<proteinExistence type="inferred from homology"/>
<sequence>MTIRHLSETIINQIAAGEVIERPASVIKELVENAIDAGATRIEVVTAGGGKTLLRVTDNGSGIPSDELPLAVSRHCTSKLSDNVSDIRALGFRGEALPSIGSVSKLTLKSRPQNAESGFEVSVSGGHLDGPRPAALNHGTIAEVRDLFYATPARLKFMKTDRAEATAITDVIKRIAIAFPHVRFSLAGTDRTPLELPATGTGVDATLKRIGQILGNEFSDNALHIDAERDGVRLASFVGIPSFNRGNALHQFAYVNGRPIRDKQIFGALRGAYADVIARDRHPVAVLFLTIDPAQVDVNVHPAKADVRFRDPGLVRGLIVGSIKQALAQSGIRPATSGAEAMLQAFRAEGFQPRPSASNYTAQNWRTTTPAPRNEWSPQTAHPAHKPLDFDHIPAFREETQAVIDTVVTPAADARATISEAPVELMQKPLGAARAQIHENYIVAQTEDSLVIVDQHAAHERLVYEALKNALHSRPIPGQMLLIPEIVDLAEDDAERLATHAQTLAQFGLGIEQFGPGAIAVRETPAMLGEMNVQQLIRDLADEIADHDTSDGLKAMLNHVAATMACHGSVRSGRRLKPEEMNALLRDMEATPGSGTCNHGRPTFIELKLTDIERLFGRR</sequence>
<comment type="caution">
    <text evidence="9">The sequence shown here is derived from an EMBL/GenBank/DDBJ whole genome shotgun (WGS) entry which is preliminary data.</text>
</comment>
<evidence type="ECO:0000256" key="3">
    <source>
        <dbReference type="ARBA" id="ARBA00022763"/>
    </source>
</evidence>
<comment type="function">
    <text evidence="5">This protein is involved in the repair of mismatches in DNA. It is required for dam-dependent methyl-directed DNA mismatch repair. May act as a 'molecular matchmaker', a protein that promotes the formation of a stable complex between two or more DNA-binding proteins in an ATP-dependent manner without itself being part of a final effector complex.</text>
</comment>
<dbReference type="InterPro" id="IPR020667">
    <property type="entry name" value="DNA_mismatch_repair_MutL"/>
</dbReference>
<dbReference type="NCBIfam" id="NF000953">
    <property type="entry name" value="PRK00095.2-4"/>
    <property type="match status" value="1"/>
</dbReference>
<evidence type="ECO:0000256" key="6">
    <source>
        <dbReference type="SAM" id="MobiDB-lite"/>
    </source>
</evidence>
<dbReference type="Gene3D" id="3.30.230.10">
    <property type="match status" value="1"/>
</dbReference>
<dbReference type="InterPro" id="IPR020568">
    <property type="entry name" value="Ribosomal_Su5_D2-typ_SF"/>
</dbReference>
<dbReference type="Pfam" id="PF01119">
    <property type="entry name" value="DNA_mis_repair"/>
    <property type="match status" value="1"/>
</dbReference>
<dbReference type="InterPro" id="IPR042120">
    <property type="entry name" value="MutL_C_dimsub"/>
</dbReference>
<accession>A0A502BL30</accession>
<keyword evidence="9" id="KW-0255">Endonuclease</keyword>
<organism evidence="9 10">
    <name type="scientific">Brucella gallinifaecis</name>
    <dbReference type="NCBI Taxonomy" id="215590"/>
    <lineage>
        <taxon>Bacteria</taxon>
        <taxon>Pseudomonadati</taxon>
        <taxon>Pseudomonadota</taxon>
        <taxon>Alphaproteobacteria</taxon>
        <taxon>Hyphomicrobiales</taxon>
        <taxon>Brucellaceae</taxon>
        <taxon>Brucella/Ochrobactrum group</taxon>
        <taxon>Brucella</taxon>
    </lineage>
</organism>
<dbReference type="SUPFAM" id="SSF54211">
    <property type="entry name" value="Ribosomal protein S5 domain 2-like"/>
    <property type="match status" value="1"/>
</dbReference>
<dbReference type="EMBL" id="VEWJ01000009">
    <property type="protein sequence ID" value="TPF74660.1"/>
    <property type="molecule type" value="Genomic_DNA"/>
</dbReference>
<dbReference type="InterPro" id="IPR037198">
    <property type="entry name" value="MutL_C_sf"/>
</dbReference>
<feature type="region of interest" description="Disordered" evidence="6">
    <location>
        <begin position="356"/>
        <end position="382"/>
    </location>
</feature>
<dbReference type="InterPro" id="IPR014762">
    <property type="entry name" value="DNA_mismatch_repair_CS"/>
</dbReference>
<dbReference type="GO" id="GO:0030983">
    <property type="term" value="F:mismatched DNA binding"/>
    <property type="evidence" value="ECO:0007669"/>
    <property type="project" value="InterPro"/>
</dbReference>
<keyword evidence="4 5" id="KW-0234">DNA repair</keyword>
<dbReference type="GO" id="GO:0016887">
    <property type="term" value="F:ATP hydrolysis activity"/>
    <property type="evidence" value="ECO:0007669"/>
    <property type="project" value="InterPro"/>
</dbReference>
<dbReference type="SUPFAM" id="SSF55874">
    <property type="entry name" value="ATPase domain of HSP90 chaperone/DNA topoisomerase II/histidine kinase"/>
    <property type="match status" value="1"/>
</dbReference>
<dbReference type="NCBIfam" id="TIGR00585">
    <property type="entry name" value="mutl"/>
    <property type="match status" value="1"/>
</dbReference>
<evidence type="ECO:0000256" key="5">
    <source>
        <dbReference type="HAMAP-Rule" id="MF_00149"/>
    </source>
</evidence>
<evidence type="ECO:0000256" key="4">
    <source>
        <dbReference type="ARBA" id="ARBA00023204"/>
    </source>
</evidence>
<feature type="domain" description="MutL C-terminal dimerisation" evidence="7">
    <location>
        <begin position="433"/>
        <end position="576"/>
    </location>
</feature>
<evidence type="ECO:0000259" key="8">
    <source>
        <dbReference type="SMART" id="SM01340"/>
    </source>
</evidence>
<dbReference type="SUPFAM" id="SSF118116">
    <property type="entry name" value="DNA mismatch repair protein MutL"/>
    <property type="match status" value="1"/>
</dbReference>
<feature type="domain" description="DNA mismatch repair protein S5" evidence="8">
    <location>
        <begin position="210"/>
        <end position="328"/>
    </location>
</feature>
<dbReference type="FunFam" id="3.30.565.10:FF:000003">
    <property type="entry name" value="DNA mismatch repair endonuclease MutL"/>
    <property type="match status" value="1"/>
</dbReference>